<organism evidence="1 2">
    <name type="scientific">Amphilophus citrinellus</name>
    <name type="common">Midas cichlid</name>
    <name type="synonym">Cichlasoma citrinellum</name>
    <dbReference type="NCBI Taxonomy" id="61819"/>
    <lineage>
        <taxon>Eukaryota</taxon>
        <taxon>Metazoa</taxon>
        <taxon>Chordata</taxon>
        <taxon>Craniata</taxon>
        <taxon>Vertebrata</taxon>
        <taxon>Euteleostomi</taxon>
        <taxon>Actinopterygii</taxon>
        <taxon>Neopterygii</taxon>
        <taxon>Teleostei</taxon>
        <taxon>Neoteleostei</taxon>
        <taxon>Acanthomorphata</taxon>
        <taxon>Ovalentaria</taxon>
        <taxon>Cichlomorphae</taxon>
        <taxon>Cichliformes</taxon>
        <taxon>Cichlidae</taxon>
        <taxon>New World cichlids</taxon>
        <taxon>Cichlasomatinae</taxon>
        <taxon>Heroini</taxon>
        <taxon>Amphilophus</taxon>
    </lineage>
</organism>
<dbReference type="InterPro" id="IPR036691">
    <property type="entry name" value="Endo/exonu/phosph_ase_sf"/>
</dbReference>
<name>A0A3Q0S1C9_AMPCI</name>
<proteinExistence type="predicted"/>
<evidence type="ECO:0008006" key="3">
    <source>
        <dbReference type="Google" id="ProtNLM"/>
    </source>
</evidence>
<evidence type="ECO:0000313" key="1">
    <source>
        <dbReference type="Ensembl" id="ENSACIP00000018664.1"/>
    </source>
</evidence>
<dbReference type="Proteomes" id="UP000261340">
    <property type="component" value="Unplaced"/>
</dbReference>
<dbReference type="AlphaFoldDB" id="A0A3Q0S1C9"/>
<dbReference type="Gene3D" id="3.60.10.10">
    <property type="entry name" value="Endonuclease/exonuclease/phosphatase"/>
    <property type="match status" value="1"/>
</dbReference>
<reference evidence="1" key="1">
    <citation type="submission" date="2025-08" db="UniProtKB">
        <authorList>
            <consortium name="Ensembl"/>
        </authorList>
    </citation>
    <scope>IDENTIFICATION</scope>
</reference>
<protein>
    <recommendedName>
        <fullName evidence="3">Endonuclease/exonuclease/phosphatase domain-containing protein</fullName>
    </recommendedName>
</protein>
<sequence>VWRGYLVRKRRSSYNDTDGRFDILLGNVDAPNVQDKGFCTSLYCQLAAMDCINIIMEGDFNCALCPQMDGYPSQIDQSKKAKALLKVIQEFDLLDVWRQHNPLRILKLSINLK</sequence>
<accession>A0A3Q0S1C9</accession>
<keyword evidence="2" id="KW-1185">Reference proteome</keyword>
<dbReference type="GeneTree" id="ENSGT00940000176131"/>
<evidence type="ECO:0000313" key="2">
    <source>
        <dbReference type="Proteomes" id="UP000261340"/>
    </source>
</evidence>
<dbReference type="Ensembl" id="ENSACIT00000019168.1">
    <property type="protein sequence ID" value="ENSACIP00000018664.1"/>
    <property type="gene ID" value="ENSACIG00000014546.1"/>
</dbReference>
<reference evidence="1" key="2">
    <citation type="submission" date="2025-09" db="UniProtKB">
        <authorList>
            <consortium name="Ensembl"/>
        </authorList>
    </citation>
    <scope>IDENTIFICATION</scope>
</reference>